<evidence type="ECO:0000313" key="3">
    <source>
        <dbReference type="EMBL" id="NMQ07909.1"/>
    </source>
</evidence>
<keyword evidence="2" id="KW-0812">Transmembrane</keyword>
<keyword evidence="2" id="KW-0472">Membrane</keyword>
<feature type="transmembrane region" description="Helical" evidence="2">
    <location>
        <begin position="198"/>
        <end position="222"/>
    </location>
</feature>
<accession>A0ABX1TDZ4</accession>
<keyword evidence="2" id="KW-1133">Transmembrane helix</keyword>
<sequence length="444" mass="48349">MVETRRSSAGMTDPLSLEALLEALRQAGLPIGITEAIRLQRVFALRPGSADDRRLKSILRAILVKGDEDDAVFDRVVEAWLAGAASEVEARAQRPFEPVRRPARRPWQPPAGGSSKPETQTRKKAWPYALVGALILLCVLVAYRIDPSPPTSPAENPAQLTTDQTSKPSTPTLAPADLRRQRFTSWTPTLTVTPANPLWTGGLPLALGGLAAAAAGGVWLTLGRRRWLPEPAPAPIRKGPPRVFLPPADLAGAQLLDARQQEALVWGIGRFIADEPTRRLDMAATVKATAAGGGIPALRFERAVYQREVWLWVDETADDPALARLADEVETALMAHGLPVERAAFRGIPDRLVTAAGAVFAPREIDERRDVALVAVLTDGRVLCRQYEAGDRRVRIDALLRNLSHWPRLAFVDFSVSASELATILAPHDIPPCQYGLRHLPLTN</sequence>
<feature type="compositionally biased region" description="Polar residues" evidence="1">
    <location>
        <begin position="158"/>
        <end position="172"/>
    </location>
</feature>
<evidence type="ECO:0000256" key="1">
    <source>
        <dbReference type="SAM" id="MobiDB-lite"/>
    </source>
</evidence>
<keyword evidence="4" id="KW-1185">Reference proteome</keyword>
<name>A0ABX1TDZ4_9PROT</name>
<feature type="region of interest" description="Disordered" evidence="1">
    <location>
        <begin position="149"/>
        <end position="176"/>
    </location>
</feature>
<feature type="region of interest" description="Disordered" evidence="1">
    <location>
        <begin position="91"/>
        <end position="122"/>
    </location>
</feature>
<organism evidence="3 4">
    <name type="scientific">Candidatus Accumulibacter contiguus</name>
    <dbReference type="NCBI Taxonomy" id="2954381"/>
    <lineage>
        <taxon>Bacteria</taxon>
        <taxon>Pseudomonadati</taxon>
        <taxon>Pseudomonadota</taxon>
        <taxon>Betaproteobacteria</taxon>
        <taxon>Candidatus Accumulibacter</taxon>
    </lineage>
</organism>
<gene>
    <name evidence="3" type="ORF">E4Q08_23085</name>
</gene>
<dbReference type="Proteomes" id="UP000886469">
    <property type="component" value="Unassembled WGS sequence"/>
</dbReference>
<evidence type="ECO:0000256" key="2">
    <source>
        <dbReference type="SAM" id="Phobius"/>
    </source>
</evidence>
<feature type="transmembrane region" description="Helical" evidence="2">
    <location>
        <begin position="125"/>
        <end position="145"/>
    </location>
</feature>
<feature type="compositionally biased region" description="Basic and acidic residues" evidence="1">
    <location>
        <begin position="91"/>
        <end position="100"/>
    </location>
</feature>
<evidence type="ECO:0000313" key="4">
    <source>
        <dbReference type="Proteomes" id="UP000886469"/>
    </source>
</evidence>
<protein>
    <submittedName>
        <fullName evidence="3">Uncharacterized protein</fullName>
    </submittedName>
</protein>
<proteinExistence type="predicted"/>
<dbReference type="EMBL" id="SPMX01000105">
    <property type="protein sequence ID" value="NMQ07909.1"/>
    <property type="molecule type" value="Genomic_DNA"/>
</dbReference>
<comment type="caution">
    <text evidence="3">The sequence shown here is derived from an EMBL/GenBank/DDBJ whole genome shotgun (WGS) entry which is preliminary data.</text>
</comment>
<reference evidence="3" key="1">
    <citation type="submission" date="2019-03" db="EMBL/GenBank/DDBJ databases">
        <title>Metabolic reconstructions from genomes of highly enriched 'Candidatus Accumulibacter' and 'Candidatus Competibacter' bioreactor populations.</title>
        <authorList>
            <person name="Annavajhala M.K."/>
            <person name="Welles L."/>
            <person name="Abbas B."/>
            <person name="Sorokin D."/>
            <person name="Park H."/>
            <person name="Van Loosdrecht M."/>
            <person name="Chandran K."/>
        </authorList>
    </citation>
    <scope>NUCLEOTIDE SEQUENCE</scope>
    <source>
        <strain evidence="3">SBR_L</strain>
    </source>
</reference>